<evidence type="ECO:0000313" key="2">
    <source>
        <dbReference type="Proteomes" id="UP000031668"/>
    </source>
</evidence>
<protein>
    <submittedName>
        <fullName evidence="1">Uncharacterized protein</fullName>
    </submittedName>
</protein>
<reference evidence="1 2" key="1">
    <citation type="journal article" date="2014" name="Genome Biol. Evol.">
        <title>The genome of the myxosporean Thelohanellus kitauei shows adaptations to nutrient acquisition within its fish host.</title>
        <authorList>
            <person name="Yang Y."/>
            <person name="Xiong J."/>
            <person name="Zhou Z."/>
            <person name="Huo F."/>
            <person name="Miao W."/>
            <person name="Ran C."/>
            <person name="Liu Y."/>
            <person name="Zhang J."/>
            <person name="Feng J."/>
            <person name="Wang M."/>
            <person name="Wang M."/>
            <person name="Wang L."/>
            <person name="Yao B."/>
        </authorList>
    </citation>
    <scope>NUCLEOTIDE SEQUENCE [LARGE SCALE GENOMIC DNA]</scope>
    <source>
        <strain evidence="1">Wuqing</strain>
    </source>
</reference>
<keyword evidence="2" id="KW-1185">Reference proteome</keyword>
<proteinExistence type="predicted"/>
<accession>A0A0C2IX81</accession>
<gene>
    <name evidence="1" type="ORF">RF11_14203</name>
</gene>
<dbReference type="AlphaFoldDB" id="A0A0C2IX81"/>
<comment type="caution">
    <text evidence="1">The sequence shown here is derived from an EMBL/GenBank/DDBJ whole genome shotgun (WGS) entry which is preliminary data.</text>
</comment>
<name>A0A0C2IX81_THEKT</name>
<sequence length="271" mass="30477">MMAQTISTVHTITDEDISELYTMRNMNVKEMKTLTESSNPLEISPPSISIPATVILFLTSNTDEKLPQTEDYRQSKLNSYAKSINANSDISETRKSGFMSTMRENDTIILKKASSISINEKYTSTSSIHDFLMITDNPSLLTKNVDLGAIPIATINDMNNQTTKLITTDRYIPKSSETDILIIDMEITTASEEDFVSDITEDSSSFWYTSKSLKTKNSSARINTFSTQYAKYNQVYSVSSEREEIEMNTFSLHDITSNISSDLIYADNSNQ</sequence>
<dbReference type="EMBL" id="JWZT01002251">
    <property type="protein sequence ID" value="KII69954.1"/>
    <property type="molecule type" value="Genomic_DNA"/>
</dbReference>
<organism evidence="1 2">
    <name type="scientific">Thelohanellus kitauei</name>
    <name type="common">Myxosporean</name>
    <dbReference type="NCBI Taxonomy" id="669202"/>
    <lineage>
        <taxon>Eukaryota</taxon>
        <taxon>Metazoa</taxon>
        <taxon>Cnidaria</taxon>
        <taxon>Myxozoa</taxon>
        <taxon>Myxosporea</taxon>
        <taxon>Bivalvulida</taxon>
        <taxon>Platysporina</taxon>
        <taxon>Myxobolidae</taxon>
        <taxon>Thelohanellus</taxon>
    </lineage>
</organism>
<dbReference type="Proteomes" id="UP000031668">
    <property type="component" value="Unassembled WGS sequence"/>
</dbReference>
<evidence type="ECO:0000313" key="1">
    <source>
        <dbReference type="EMBL" id="KII69954.1"/>
    </source>
</evidence>